<comment type="caution">
    <text evidence="1">The sequence shown here is derived from an EMBL/GenBank/DDBJ whole genome shotgun (WGS) entry which is preliminary data.</text>
</comment>
<evidence type="ECO:0000313" key="2">
    <source>
        <dbReference type="Proteomes" id="UP001139336"/>
    </source>
</evidence>
<organism evidence="1 2">
    <name type="scientific">Corynebacterium uropygiale</name>
    <dbReference type="NCBI Taxonomy" id="1775911"/>
    <lineage>
        <taxon>Bacteria</taxon>
        <taxon>Bacillati</taxon>
        <taxon>Actinomycetota</taxon>
        <taxon>Actinomycetes</taxon>
        <taxon>Mycobacteriales</taxon>
        <taxon>Corynebacteriaceae</taxon>
        <taxon>Corynebacterium</taxon>
    </lineage>
</organism>
<dbReference type="EMBL" id="JAKGSI010000001">
    <property type="protein sequence ID" value="MCF4006105.1"/>
    <property type="molecule type" value="Genomic_DNA"/>
</dbReference>
<dbReference type="AlphaFoldDB" id="A0A9X1QSA6"/>
<dbReference type="Proteomes" id="UP001139336">
    <property type="component" value="Unassembled WGS sequence"/>
</dbReference>
<sequence>MEPGRGEVGDADRAEDALAVEVFEVPPRAIDVAEGLVEENEVDLLHAQSLEGLLHAASGEPAVIVIDPHLRREEELLAGKARGAQALADALPR</sequence>
<dbReference type="RefSeq" id="WP_236117880.1">
    <property type="nucleotide sequence ID" value="NZ_JAKGSI010000001.1"/>
</dbReference>
<name>A0A9X1QSA6_9CORY</name>
<reference evidence="1" key="1">
    <citation type="submission" date="2022-01" db="EMBL/GenBank/DDBJ databases">
        <title>Corynebacterium sp. nov isolated from isolated from the feces of the greater white-fronted geese (Anser albifrons) at Poyang Lake, PR China.</title>
        <authorList>
            <person name="Liu Q."/>
        </authorList>
    </citation>
    <scope>NUCLEOTIDE SEQUENCE</scope>
    <source>
        <strain evidence="1">JCM 32435</strain>
    </source>
</reference>
<accession>A0A9X1QSA6</accession>
<gene>
    <name evidence="1" type="ORF">L1O03_02790</name>
</gene>
<protein>
    <submittedName>
        <fullName evidence="1">Uncharacterized protein</fullName>
    </submittedName>
</protein>
<evidence type="ECO:0000313" key="1">
    <source>
        <dbReference type="EMBL" id="MCF4006105.1"/>
    </source>
</evidence>
<keyword evidence="2" id="KW-1185">Reference proteome</keyword>
<proteinExistence type="predicted"/>